<dbReference type="AlphaFoldDB" id="A0A9P8VCU3"/>
<comment type="caution">
    <text evidence="1">The sequence shown here is derived from an EMBL/GenBank/DDBJ whole genome shotgun (WGS) entry which is preliminary data.</text>
</comment>
<dbReference type="Proteomes" id="UP000770015">
    <property type="component" value="Unassembled WGS sequence"/>
</dbReference>
<feature type="non-terminal residue" evidence="1">
    <location>
        <position position="1"/>
    </location>
</feature>
<gene>
    <name evidence="1" type="ORF">F5X68DRAFT_207081</name>
</gene>
<protein>
    <submittedName>
        <fullName evidence="1">Uncharacterized protein</fullName>
    </submittedName>
</protein>
<proteinExistence type="predicted"/>
<reference evidence="1" key="1">
    <citation type="journal article" date="2021" name="Nat. Commun.">
        <title>Genetic determinants of endophytism in the Arabidopsis root mycobiome.</title>
        <authorList>
            <person name="Mesny F."/>
            <person name="Miyauchi S."/>
            <person name="Thiergart T."/>
            <person name="Pickel B."/>
            <person name="Atanasova L."/>
            <person name="Karlsson M."/>
            <person name="Huettel B."/>
            <person name="Barry K.W."/>
            <person name="Haridas S."/>
            <person name="Chen C."/>
            <person name="Bauer D."/>
            <person name="Andreopoulos W."/>
            <person name="Pangilinan J."/>
            <person name="LaButti K."/>
            <person name="Riley R."/>
            <person name="Lipzen A."/>
            <person name="Clum A."/>
            <person name="Drula E."/>
            <person name="Henrissat B."/>
            <person name="Kohler A."/>
            <person name="Grigoriev I.V."/>
            <person name="Martin F.M."/>
            <person name="Hacquard S."/>
        </authorList>
    </citation>
    <scope>NUCLEOTIDE SEQUENCE</scope>
    <source>
        <strain evidence="1">MPI-SDFR-AT-0117</strain>
    </source>
</reference>
<accession>A0A9P8VCU3</accession>
<dbReference type="EMBL" id="JAGSXJ010000011">
    <property type="protein sequence ID" value="KAH6687268.1"/>
    <property type="molecule type" value="Genomic_DNA"/>
</dbReference>
<evidence type="ECO:0000313" key="2">
    <source>
        <dbReference type="Proteomes" id="UP000770015"/>
    </source>
</evidence>
<evidence type="ECO:0000313" key="1">
    <source>
        <dbReference type="EMBL" id="KAH6687268.1"/>
    </source>
</evidence>
<sequence>MSRWVRVVRRMMLAMGRSCGLRFVMWPARKPNSRGSPPQRSSLHWTLLRALQLASGATAPTALLRRVGAARMLSLPR</sequence>
<name>A0A9P8VCU3_9PEZI</name>
<keyword evidence="2" id="KW-1185">Reference proteome</keyword>
<organism evidence="1 2">
    <name type="scientific">Plectosphaerella plurivora</name>
    <dbReference type="NCBI Taxonomy" id="936078"/>
    <lineage>
        <taxon>Eukaryota</taxon>
        <taxon>Fungi</taxon>
        <taxon>Dikarya</taxon>
        <taxon>Ascomycota</taxon>
        <taxon>Pezizomycotina</taxon>
        <taxon>Sordariomycetes</taxon>
        <taxon>Hypocreomycetidae</taxon>
        <taxon>Glomerellales</taxon>
        <taxon>Plectosphaerellaceae</taxon>
        <taxon>Plectosphaerella</taxon>
    </lineage>
</organism>